<evidence type="ECO:0000259" key="2">
    <source>
        <dbReference type="PROSITE" id="PS50011"/>
    </source>
</evidence>
<dbReference type="SMART" id="SM00220">
    <property type="entry name" value="S_TKc"/>
    <property type="match status" value="1"/>
</dbReference>
<gene>
    <name evidence="3" type="ORF">CBOVIS_LOCUS10204</name>
</gene>
<dbReference type="OrthoDB" id="5979581at2759"/>
<evidence type="ECO:0000256" key="1">
    <source>
        <dbReference type="SAM" id="MobiDB-lite"/>
    </source>
</evidence>
<dbReference type="SUPFAM" id="SSF56112">
    <property type="entry name" value="Protein kinase-like (PK-like)"/>
    <property type="match status" value="1"/>
</dbReference>
<feature type="region of interest" description="Disordered" evidence="1">
    <location>
        <begin position="377"/>
        <end position="414"/>
    </location>
</feature>
<evidence type="ECO:0000313" key="3">
    <source>
        <dbReference type="EMBL" id="CAB3408420.1"/>
    </source>
</evidence>
<dbReference type="GO" id="GO:0004672">
    <property type="term" value="F:protein kinase activity"/>
    <property type="evidence" value="ECO:0007669"/>
    <property type="project" value="InterPro"/>
</dbReference>
<organism evidence="3 4">
    <name type="scientific">Caenorhabditis bovis</name>
    <dbReference type="NCBI Taxonomy" id="2654633"/>
    <lineage>
        <taxon>Eukaryota</taxon>
        <taxon>Metazoa</taxon>
        <taxon>Ecdysozoa</taxon>
        <taxon>Nematoda</taxon>
        <taxon>Chromadorea</taxon>
        <taxon>Rhabditida</taxon>
        <taxon>Rhabditina</taxon>
        <taxon>Rhabditomorpha</taxon>
        <taxon>Rhabditoidea</taxon>
        <taxon>Rhabditidae</taxon>
        <taxon>Peloderinae</taxon>
        <taxon>Caenorhabditis</taxon>
    </lineage>
</organism>
<dbReference type="FunFam" id="1.10.510.10:FF:001002">
    <property type="entry name" value="Protein CBG10779"/>
    <property type="match status" value="1"/>
</dbReference>
<name>A0A8S1F6C7_9PELO</name>
<dbReference type="Pfam" id="PF00069">
    <property type="entry name" value="Pkinase"/>
    <property type="match status" value="1"/>
</dbReference>
<dbReference type="GO" id="GO:0005524">
    <property type="term" value="F:ATP binding"/>
    <property type="evidence" value="ECO:0007669"/>
    <property type="project" value="InterPro"/>
</dbReference>
<dbReference type="PROSITE" id="PS50011">
    <property type="entry name" value="PROTEIN_KINASE_DOM"/>
    <property type="match status" value="1"/>
</dbReference>
<feature type="region of interest" description="Disordered" evidence="1">
    <location>
        <begin position="442"/>
        <end position="479"/>
    </location>
</feature>
<dbReference type="Gene3D" id="1.10.510.10">
    <property type="entry name" value="Transferase(Phosphotransferase) domain 1"/>
    <property type="match status" value="1"/>
</dbReference>
<dbReference type="InterPro" id="IPR000719">
    <property type="entry name" value="Prot_kinase_dom"/>
</dbReference>
<sequence length="479" mass="54922">MTTSRPKVRVASIINGKYLAFRKLGEGGCGVIYEVALVKCPQKRFAFKAETTVPDEDPTLPMEHTVISLLNERNSLHAVKLVEKGKGENYSYIVMSLLGPSLDAIRSAIPTHKFTTFSSLVMVIQALDSLKEIHEIGFVHRDVKPANFAIGALGTPKQRLVHILDFGIARQYQKKDENGDWKLRMPRRIVPFRGTLRYCSIATQDRKEQGRHDDLWSLFYMIVEFIKGNLPWTGISDEEAVKAKKSDTKELYDGLNEKFVLFAKHLQVLHYKNKPDYELLRELLVGVFLAHKFTTDMKVDWEKGGAYDAYFYKKTELLPCVTEKDTTEISLAELLAIPEKVRRITLADATKQEKNYDDDNALNTAQDDTIIESEESVRIRNQRKKREEESRKQQATMSRKYKYKKKPDNRTVTTQQAKEAELIWRRKQAAEYAARLAKRAEAQQRGNRDVVVPDEGSMRYRAKTPTVKRAATPSKSSKK</sequence>
<comment type="caution">
    <text evidence="3">The sequence shown here is derived from an EMBL/GenBank/DDBJ whole genome shotgun (WGS) entry which is preliminary data.</text>
</comment>
<feature type="domain" description="Protein kinase" evidence="2">
    <location>
        <begin position="18"/>
        <end position="294"/>
    </location>
</feature>
<dbReference type="Proteomes" id="UP000494206">
    <property type="component" value="Unassembled WGS sequence"/>
</dbReference>
<dbReference type="InterPro" id="IPR050235">
    <property type="entry name" value="CK1_Ser-Thr_kinase"/>
</dbReference>
<dbReference type="EMBL" id="CADEPM010000007">
    <property type="protein sequence ID" value="CAB3408420.1"/>
    <property type="molecule type" value="Genomic_DNA"/>
</dbReference>
<accession>A0A8S1F6C7</accession>
<dbReference type="InterPro" id="IPR011009">
    <property type="entry name" value="Kinase-like_dom_sf"/>
</dbReference>
<proteinExistence type="predicted"/>
<dbReference type="PANTHER" id="PTHR11909">
    <property type="entry name" value="CASEIN KINASE-RELATED"/>
    <property type="match status" value="1"/>
</dbReference>
<dbReference type="AlphaFoldDB" id="A0A8S1F6C7"/>
<protein>
    <recommendedName>
        <fullName evidence="2">Protein kinase domain-containing protein</fullName>
    </recommendedName>
</protein>
<evidence type="ECO:0000313" key="4">
    <source>
        <dbReference type="Proteomes" id="UP000494206"/>
    </source>
</evidence>
<reference evidence="3 4" key="1">
    <citation type="submission" date="2020-04" db="EMBL/GenBank/DDBJ databases">
        <authorList>
            <person name="Laetsch R D."/>
            <person name="Stevens L."/>
            <person name="Kumar S."/>
            <person name="Blaxter L. M."/>
        </authorList>
    </citation>
    <scope>NUCLEOTIDE SEQUENCE [LARGE SCALE GENOMIC DNA]</scope>
</reference>
<keyword evidence="4" id="KW-1185">Reference proteome</keyword>